<dbReference type="EMBL" id="CM042063">
    <property type="protein sequence ID" value="KAI3667215.1"/>
    <property type="molecule type" value="Genomic_DNA"/>
</dbReference>
<reference evidence="2" key="1">
    <citation type="journal article" date="2022" name="Mol. Ecol. Resour.">
        <title>The genomes of chicory, endive, great burdock and yacon provide insights into Asteraceae palaeo-polyploidization history and plant inulin production.</title>
        <authorList>
            <person name="Fan W."/>
            <person name="Wang S."/>
            <person name="Wang H."/>
            <person name="Wang A."/>
            <person name="Jiang F."/>
            <person name="Liu H."/>
            <person name="Zhao H."/>
            <person name="Xu D."/>
            <person name="Zhang Y."/>
        </authorList>
    </citation>
    <scope>NUCLEOTIDE SEQUENCE [LARGE SCALE GENOMIC DNA]</scope>
    <source>
        <strain evidence="2">cv. Niubang</strain>
    </source>
</reference>
<keyword evidence="2" id="KW-1185">Reference proteome</keyword>
<reference evidence="1 2" key="2">
    <citation type="journal article" date="2022" name="Mol. Ecol. Resour.">
        <title>The genomes of chicory, endive, great burdock and yacon provide insights into Asteraceae paleo-polyploidization history and plant inulin production.</title>
        <authorList>
            <person name="Fan W."/>
            <person name="Wang S."/>
            <person name="Wang H."/>
            <person name="Wang A."/>
            <person name="Jiang F."/>
            <person name="Liu H."/>
            <person name="Zhao H."/>
            <person name="Xu D."/>
            <person name="Zhang Y."/>
        </authorList>
    </citation>
    <scope>NUCLEOTIDE SEQUENCE [LARGE SCALE GENOMIC DNA]</scope>
    <source>
        <strain evidence="2">cv. Niubang</strain>
    </source>
</reference>
<proteinExistence type="predicted"/>
<protein>
    <submittedName>
        <fullName evidence="1">Uncharacterized protein</fullName>
    </submittedName>
</protein>
<evidence type="ECO:0000313" key="1">
    <source>
        <dbReference type="EMBL" id="KAI3667215.1"/>
    </source>
</evidence>
<evidence type="ECO:0000313" key="2">
    <source>
        <dbReference type="Proteomes" id="UP001055879"/>
    </source>
</evidence>
<organism evidence="1 2">
    <name type="scientific">Arctium lappa</name>
    <name type="common">Greater burdock</name>
    <name type="synonym">Lappa major</name>
    <dbReference type="NCBI Taxonomy" id="4217"/>
    <lineage>
        <taxon>Eukaryota</taxon>
        <taxon>Viridiplantae</taxon>
        <taxon>Streptophyta</taxon>
        <taxon>Embryophyta</taxon>
        <taxon>Tracheophyta</taxon>
        <taxon>Spermatophyta</taxon>
        <taxon>Magnoliopsida</taxon>
        <taxon>eudicotyledons</taxon>
        <taxon>Gunneridae</taxon>
        <taxon>Pentapetalae</taxon>
        <taxon>asterids</taxon>
        <taxon>campanulids</taxon>
        <taxon>Asterales</taxon>
        <taxon>Asteraceae</taxon>
        <taxon>Carduoideae</taxon>
        <taxon>Cardueae</taxon>
        <taxon>Arctiinae</taxon>
        <taxon>Arctium</taxon>
    </lineage>
</organism>
<gene>
    <name evidence="1" type="ORF">L6452_42264</name>
</gene>
<accession>A0ACB8XJI7</accession>
<comment type="caution">
    <text evidence="1">The sequence shown here is derived from an EMBL/GenBank/DDBJ whole genome shotgun (WGS) entry which is preliminary data.</text>
</comment>
<name>A0ACB8XJI7_ARCLA</name>
<sequence>MLENMALDNSESSQVVKSTACLLGITGVLAQVLEENVFRGFLMVSFTNGGCWMDKADNIIACRDTFRGRIKDVLFEPIRKTQDPMFFVKTNEDFWPVDQKSQVLFKSQCRSF</sequence>
<dbReference type="Proteomes" id="UP001055879">
    <property type="component" value="Linkage Group LG17"/>
</dbReference>